<dbReference type="CDD" id="cd02503">
    <property type="entry name" value="MobA"/>
    <property type="match status" value="1"/>
</dbReference>
<accession>A0A931J6R0</accession>
<keyword evidence="1" id="KW-0963">Cytoplasm</keyword>
<evidence type="ECO:0000256" key="6">
    <source>
        <dbReference type="ARBA" id="ARBA00023134"/>
    </source>
</evidence>
<dbReference type="InterPro" id="IPR025877">
    <property type="entry name" value="MobA-like_NTP_Trfase"/>
</dbReference>
<dbReference type="AlphaFoldDB" id="A0A931J6R0"/>
<dbReference type="InterPro" id="IPR013482">
    <property type="entry name" value="Molybde_CF_guanTrfase"/>
</dbReference>
<dbReference type="Pfam" id="PF12804">
    <property type="entry name" value="NTP_transf_3"/>
    <property type="match status" value="1"/>
</dbReference>
<evidence type="ECO:0000256" key="1">
    <source>
        <dbReference type="ARBA" id="ARBA00022490"/>
    </source>
</evidence>
<keyword evidence="9" id="KW-0548">Nucleotidyltransferase</keyword>
<evidence type="ECO:0000256" key="7">
    <source>
        <dbReference type="ARBA" id="ARBA00023150"/>
    </source>
</evidence>
<protein>
    <submittedName>
        <fullName evidence="9">Molybdenum cofactor guanylyltransferase</fullName>
    </submittedName>
</protein>
<comment type="caution">
    <text evidence="9">The sequence shown here is derived from an EMBL/GenBank/DDBJ whole genome shotgun (WGS) entry which is preliminary data.</text>
</comment>
<evidence type="ECO:0000256" key="5">
    <source>
        <dbReference type="ARBA" id="ARBA00022842"/>
    </source>
</evidence>
<dbReference type="GO" id="GO:0016779">
    <property type="term" value="F:nucleotidyltransferase activity"/>
    <property type="evidence" value="ECO:0007669"/>
    <property type="project" value="UniProtKB-KW"/>
</dbReference>
<organism evidence="9 10">
    <name type="scientific">Inhella proteolytica</name>
    <dbReference type="NCBI Taxonomy" id="2795029"/>
    <lineage>
        <taxon>Bacteria</taxon>
        <taxon>Pseudomonadati</taxon>
        <taxon>Pseudomonadota</taxon>
        <taxon>Betaproteobacteria</taxon>
        <taxon>Burkholderiales</taxon>
        <taxon>Sphaerotilaceae</taxon>
        <taxon>Inhella</taxon>
    </lineage>
</organism>
<evidence type="ECO:0000256" key="2">
    <source>
        <dbReference type="ARBA" id="ARBA00022679"/>
    </source>
</evidence>
<proteinExistence type="predicted"/>
<keyword evidence="3" id="KW-0479">Metal-binding</keyword>
<dbReference type="EMBL" id="JAEDAK010000015">
    <property type="protein sequence ID" value="MBH9578818.1"/>
    <property type="molecule type" value="Genomic_DNA"/>
</dbReference>
<dbReference type="GO" id="GO:1902758">
    <property type="term" value="P:bis(molybdopterin guanine dinucleotide)molybdenum biosynthetic process"/>
    <property type="evidence" value="ECO:0007669"/>
    <property type="project" value="TreeGrafter"/>
</dbReference>
<keyword evidence="5" id="KW-0460">Magnesium</keyword>
<reference evidence="9" key="1">
    <citation type="submission" date="2020-12" db="EMBL/GenBank/DDBJ databases">
        <title>The genome sequence of Inhella sp. 1Y17.</title>
        <authorList>
            <person name="Liu Y."/>
        </authorList>
    </citation>
    <scope>NUCLEOTIDE SEQUENCE</scope>
    <source>
        <strain evidence="9">1Y17</strain>
    </source>
</reference>
<keyword evidence="2" id="KW-0808">Transferase</keyword>
<keyword evidence="4" id="KW-0547">Nucleotide-binding</keyword>
<dbReference type="InterPro" id="IPR029044">
    <property type="entry name" value="Nucleotide-diphossugar_trans"/>
</dbReference>
<evidence type="ECO:0000256" key="3">
    <source>
        <dbReference type="ARBA" id="ARBA00022723"/>
    </source>
</evidence>
<evidence type="ECO:0000256" key="4">
    <source>
        <dbReference type="ARBA" id="ARBA00022741"/>
    </source>
</evidence>
<dbReference type="PANTHER" id="PTHR19136">
    <property type="entry name" value="MOLYBDENUM COFACTOR GUANYLYLTRANSFERASE"/>
    <property type="match status" value="1"/>
</dbReference>
<keyword evidence="10" id="KW-1185">Reference proteome</keyword>
<gene>
    <name evidence="9" type="ORF">I7X39_18150</name>
</gene>
<dbReference type="Proteomes" id="UP000613266">
    <property type="component" value="Unassembled WGS sequence"/>
</dbReference>
<sequence>MGGADKGLLTWRGRPLVDQVLERLRSQTGVHIAATALSVNRHLDDYRSRGLPLLTDPDTLRGQGPLAGMLQALAFARGQGLDWVWMLSCDAPALPPDLAGRLCERQRATQAPAVLPAVQEPEGLRWHPAHALLHVDLEGPIRRALENGQRRVLQVLQQAGAVALELPADAAPAFANFNRPEDLAG</sequence>
<keyword evidence="6" id="KW-0342">GTP-binding</keyword>
<name>A0A931J6R0_9BURK</name>
<evidence type="ECO:0000313" key="10">
    <source>
        <dbReference type="Proteomes" id="UP000613266"/>
    </source>
</evidence>
<evidence type="ECO:0000313" key="9">
    <source>
        <dbReference type="EMBL" id="MBH9578818.1"/>
    </source>
</evidence>
<dbReference type="SUPFAM" id="SSF53448">
    <property type="entry name" value="Nucleotide-diphospho-sugar transferases"/>
    <property type="match status" value="1"/>
</dbReference>
<dbReference type="GO" id="GO:0046872">
    <property type="term" value="F:metal ion binding"/>
    <property type="evidence" value="ECO:0007669"/>
    <property type="project" value="UniProtKB-KW"/>
</dbReference>
<evidence type="ECO:0000259" key="8">
    <source>
        <dbReference type="Pfam" id="PF12804"/>
    </source>
</evidence>
<dbReference type="GO" id="GO:0005525">
    <property type="term" value="F:GTP binding"/>
    <property type="evidence" value="ECO:0007669"/>
    <property type="project" value="UniProtKB-KW"/>
</dbReference>
<feature type="domain" description="MobA-like NTP transferase" evidence="8">
    <location>
        <begin position="1"/>
        <end position="156"/>
    </location>
</feature>
<dbReference type="PANTHER" id="PTHR19136:SF81">
    <property type="entry name" value="MOLYBDENUM COFACTOR GUANYLYLTRANSFERASE"/>
    <property type="match status" value="1"/>
</dbReference>
<keyword evidence="7" id="KW-0501">Molybdenum cofactor biosynthesis</keyword>
<dbReference type="Gene3D" id="3.90.550.10">
    <property type="entry name" value="Spore Coat Polysaccharide Biosynthesis Protein SpsA, Chain A"/>
    <property type="match status" value="1"/>
</dbReference>